<reference evidence="6 8" key="1">
    <citation type="submission" date="2015-06" db="EMBL/GenBank/DDBJ databases">
        <title>Improved classification and identification of acetic acid bacteria using matrix-assisted laser desorption/ionization time-of-flight mass spectrometry; Gluconobacter nephelii and Gluconobacter uchimurae are later heterotypic synonyms of Gluconobacter japonicus and Gluconobacter oxydans, respectively.</title>
        <authorList>
            <person name="Li L."/>
            <person name="Cleenwerck I."/>
            <person name="De Vuyst L."/>
            <person name="Vandamme P."/>
        </authorList>
    </citation>
    <scope>NUCLEOTIDE SEQUENCE [LARGE SCALE GENOMIC DNA]</scope>
    <source>
        <strain evidence="6 8">LMG 1608</strain>
    </source>
</reference>
<sequence>MDLRVLRSFVAVAEERSFTHAAGRLHIAQPPLSRQIQQLEREIGAQLIDRSARPLQLTVVGQLVYEQARQILGRVNDMREMVARVVHTEKRRITMAYVSTVLHARLPDIIRDFRIRAPNVDLNLVELVTIDQITALKEGRIDLGWGRLRLQDDAIQRIVLREEKLIAAIPEKYTYQEERDFISLSELTAYPLIVFPRYPRPSYADQVLTLFHDHGLDPHIGHEASELQSAISLIAAEEGISIVPESVRRWPMDGVRYLELAEDASSPIILSYRKGDNSPELVSIAEAIASMYSLWDYEIPKAILTLARR</sequence>
<evidence type="ECO:0000259" key="5">
    <source>
        <dbReference type="PROSITE" id="PS50931"/>
    </source>
</evidence>
<dbReference type="GO" id="GO:0003700">
    <property type="term" value="F:DNA-binding transcription factor activity"/>
    <property type="evidence" value="ECO:0007669"/>
    <property type="project" value="InterPro"/>
</dbReference>
<organism evidence="6 8">
    <name type="scientific">Acetobacter cerevisiae</name>
    <dbReference type="NCBI Taxonomy" id="178900"/>
    <lineage>
        <taxon>Bacteria</taxon>
        <taxon>Pseudomonadati</taxon>
        <taxon>Pseudomonadota</taxon>
        <taxon>Alphaproteobacteria</taxon>
        <taxon>Acetobacterales</taxon>
        <taxon>Acetobacteraceae</taxon>
        <taxon>Acetobacter</taxon>
    </lineage>
</organism>
<keyword evidence="4" id="KW-0804">Transcription</keyword>
<dbReference type="InterPro" id="IPR036390">
    <property type="entry name" value="WH_DNA-bd_sf"/>
</dbReference>
<dbReference type="Proteomes" id="UP000075312">
    <property type="component" value="Unassembled WGS sequence"/>
</dbReference>
<dbReference type="AlphaFoldDB" id="A0A149UNF1"/>
<keyword evidence="2" id="KW-0805">Transcription regulation</keyword>
<protein>
    <submittedName>
        <fullName evidence="6">LysR family transcriptional regulator</fullName>
    </submittedName>
</protein>
<keyword evidence="9" id="KW-1185">Reference proteome</keyword>
<reference evidence="7 9" key="2">
    <citation type="submission" date="2022-06" db="EMBL/GenBank/DDBJ databases">
        <title>Acetobacer genomes from food samples.</title>
        <authorList>
            <person name="Sombolestani A."/>
        </authorList>
    </citation>
    <scope>NUCLEOTIDE SEQUENCE [LARGE SCALE GENOMIC DNA]</scope>
    <source>
        <strain evidence="7 9">R-83281</strain>
    </source>
</reference>
<dbReference type="SUPFAM" id="SSF53850">
    <property type="entry name" value="Periplasmic binding protein-like II"/>
    <property type="match status" value="1"/>
</dbReference>
<dbReference type="Gene3D" id="1.10.10.10">
    <property type="entry name" value="Winged helix-like DNA-binding domain superfamily/Winged helix DNA-binding domain"/>
    <property type="match status" value="1"/>
</dbReference>
<dbReference type="PANTHER" id="PTHR30346:SF17">
    <property type="entry name" value="LYSR FAMILY TRANSCRIPTIONAL REGULATOR"/>
    <property type="match status" value="1"/>
</dbReference>
<comment type="similarity">
    <text evidence="1">Belongs to the LysR transcriptional regulatory family.</text>
</comment>
<dbReference type="SUPFAM" id="SSF46785">
    <property type="entry name" value="Winged helix' DNA-binding domain"/>
    <property type="match status" value="1"/>
</dbReference>
<dbReference type="PROSITE" id="PS50931">
    <property type="entry name" value="HTH_LYSR"/>
    <property type="match status" value="1"/>
</dbReference>
<dbReference type="FunFam" id="1.10.10.10:FF:000001">
    <property type="entry name" value="LysR family transcriptional regulator"/>
    <property type="match status" value="1"/>
</dbReference>
<evidence type="ECO:0000313" key="7">
    <source>
        <dbReference type="EMBL" id="MCP1246637.1"/>
    </source>
</evidence>
<comment type="caution">
    <text evidence="6">The sequence shown here is derived from an EMBL/GenBank/DDBJ whole genome shotgun (WGS) entry which is preliminary data.</text>
</comment>
<evidence type="ECO:0000256" key="1">
    <source>
        <dbReference type="ARBA" id="ARBA00009437"/>
    </source>
</evidence>
<dbReference type="Pfam" id="PF03466">
    <property type="entry name" value="LysR_substrate"/>
    <property type="match status" value="1"/>
</dbReference>
<evidence type="ECO:0000313" key="9">
    <source>
        <dbReference type="Proteomes" id="UP001523543"/>
    </source>
</evidence>
<keyword evidence="3" id="KW-0238">DNA-binding</keyword>
<dbReference type="InterPro" id="IPR000847">
    <property type="entry name" value="LysR_HTH_N"/>
</dbReference>
<dbReference type="Proteomes" id="UP001523543">
    <property type="component" value="Unassembled WGS sequence"/>
</dbReference>
<dbReference type="Gene3D" id="3.40.190.10">
    <property type="entry name" value="Periplasmic binding protein-like II"/>
    <property type="match status" value="2"/>
</dbReference>
<dbReference type="InterPro" id="IPR005119">
    <property type="entry name" value="LysR_subst-bd"/>
</dbReference>
<evidence type="ECO:0000256" key="3">
    <source>
        <dbReference type="ARBA" id="ARBA00023125"/>
    </source>
</evidence>
<dbReference type="InterPro" id="IPR036388">
    <property type="entry name" value="WH-like_DNA-bd_sf"/>
</dbReference>
<evidence type="ECO:0000256" key="4">
    <source>
        <dbReference type="ARBA" id="ARBA00023163"/>
    </source>
</evidence>
<feature type="domain" description="HTH lysR-type" evidence="5">
    <location>
        <begin position="1"/>
        <end position="58"/>
    </location>
</feature>
<dbReference type="EMBL" id="JAMYZR010000024">
    <property type="protein sequence ID" value="MCP1246637.1"/>
    <property type="molecule type" value="Genomic_DNA"/>
</dbReference>
<evidence type="ECO:0000256" key="2">
    <source>
        <dbReference type="ARBA" id="ARBA00023015"/>
    </source>
</evidence>
<evidence type="ECO:0000313" key="8">
    <source>
        <dbReference type="Proteomes" id="UP000075312"/>
    </source>
</evidence>
<dbReference type="GO" id="GO:0032993">
    <property type="term" value="C:protein-DNA complex"/>
    <property type="evidence" value="ECO:0007669"/>
    <property type="project" value="TreeGrafter"/>
</dbReference>
<name>A0A149UNF1_9PROT</name>
<evidence type="ECO:0000313" key="6">
    <source>
        <dbReference type="EMBL" id="KXV69511.1"/>
    </source>
</evidence>
<dbReference type="EMBL" id="LHZY01000124">
    <property type="protein sequence ID" value="KXV69511.1"/>
    <property type="molecule type" value="Genomic_DNA"/>
</dbReference>
<dbReference type="PATRIC" id="fig|178900.6.peg.361"/>
<proteinExistence type="inferred from homology"/>
<dbReference type="RefSeq" id="WP_062144933.1">
    <property type="nucleotide sequence ID" value="NZ_JAMYZR010000024.1"/>
</dbReference>
<dbReference type="PRINTS" id="PR00039">
    <property type="entry name" value="HTHLYSR"/>
</dbReference>
<gene>
    <name evidence="6" type="ORF">AD952_14340</name>
    <name evidence="7" type="ORF">NKW54_11895</name>
</gene>
<accession>A0A149UNF1</accession>
<dbReference type="Pfam" id="PF00126">
    <property type="entry name" value="HTH_1"/>
    <property type="match status" value="1"/>
</dbReference>
<dbReference type="PANTHER" id="PTHR30346">
    <property type="entry name" value="TRANSCRIPTIONAL DUAL REGULATOR HCAR-RELATED"/>
    <property type="match status" value="1"/>
</dbReference>
<dbReference type="GO" id="GO:0003677">
    <property type="term" value="F:DNA binding"/>
    <property type="evidence" value="ECO:0007669"/>
    <property type="project" value="UniProtKB-KW"/>
</dbReference>